<organism evidence="2 3">
    <name type="scientific">Purpureocillium lilacinum</name>
    <name type="common">Paecilomyces lilacinus</name>
    <dbReference type="NCBI Taxonomy" id="33203"/>
    <lineage>
        <taxon>Eukaryota</taxon>
        <taxon>Fungi</taxon>
        <taxon>Dikarya</taxon>
        <taxon>Ascomycota</taxon>
        <taxon>Pezizomycotina</taxon>
        <taxon>Sordariomycetes</taxon>
        <taxon>Hypocreomycetidae</taxon>
        <taxon>Hypocreales</taxon>
        <taxon>Ophiocordycipitaceae</taxon>
        <taxon>Purpureocillium</taxon>
    </lineage>
</organism>
<keyword evidence="3" id="KW-1185">Reference proteome</keyword>
<reference evidence="2 3" key="1">
    <citation type="journal article" date="2024" name="Microbiol. Resour. Announc.">
        <title>Genome annotations for the ascomycete fungi Trichoderma harzianum, Trichoderma aggressivum, and Purpureocillium lilacinum.</title>
        <authorList>
            <person name="Beijen E.P.W."/>
            <person name="Ohm R.A."/>
        </authorList>
    </citation>
    <scope>NUCLEOTIDE SEQUENCE [LARGE SCALE GENOMIC DNA]</scope>
    <source>
        <strain evidence="2 3">CBS 150709</strain>
    </source>
</reference>
<dbReference type="Proteomes" id="UP001287286">
    <property type="component" value="Unassembled WGS sequence"/>
</dbReference>
<dbReference type="EMBL" id="JAWRVI010000147">
    <property type="protein sequence ID" value="KAK4074630.1"/>
    <property type="molecule type" value="Genomic_DNA"/>
</dbReference>
<evidence type="ECO:0000256" key="1">
    <source>
        <dbReference type="SAM" id="MobiDB-lite"/>
    </source>
</evidence>
<gene>
    <name evidence="2" type="ORF">Purlil1_12925</name>
</gene>
<protein>
    <submittedName>
        <fullName evidence="2">Uncharacterized protein</fullName>
    </submittedName>
</protein>
<proteinExistence type="predicted"/>
<feature type="region of interest" description="Disordered" evidence="1">
    <location>
        <begin position="211"/>
        <end position="237"/>
    </location>
</feature>
<name>A0ABR0BFG8_PURLI</name>
<sequence length="257" mass="28141">MVGQRGGDAGVLRSPFWGVLSVVKCSLSPEPRAGHERQVYVLFTDGVPDCHGKSTLVILPVISAAQTKSTTNSQFLAMLVQTRVRAKPSSWQAIPQAGSRRYTTHVRAVRLEPRLDRLRLPLPAAGRDPGGTPGAEEAVILSSSRSRPSRGDQVPTPGTRPLKKDKGLNHSGWRFSNNAGKLPISYAGRVPGLGYCQDTEGREHHRIEVEQRHPEGKEKRATTVRTAPQQGIPRSMPHNNAAFVRRQTLLDRCQGDT</sequence>
<feature type="compositionally biased region" description="Basic and acidic residues" evidence="1">
    <location>
        <begin position="211"/>
        <end position="221"/>
    </location>
</feature>
<evidence type="ECO:0000313" key="3">
    <source>
        <dbReference type="Proteomes" id="UP001287286"/>
    </source>
</evidence>
<feature type="region of interest" description="Disordered" evidence="1">
    <location>
        <begin position="141"/>
        <end position="181"/>
    </location>
</feature>
<evidence type="ECO:0000313" key="2">
    <source>
        <dbReference type="EMBL" id="KAK4074630.1"/>
    </source>
</evidence>
<comment type="caution">
    <text evidence="2">The sequence shown here is derived from an EMBL/GenBank/DDBJ whole genome shotgun (WGS) entry which is preliminary data.</text>
</comment>
<accession>A0ABR0BFG8</accession>